<proteinExistence type="predicted"/>
<dbReference type="Gene3D" id="1.10.10.10">
    <property type="entry name" value="Winged helix-like DNA-binding domain superfamily/Winged helix DNA-binding domain"/>
    <property type="match status" value="1"/>
</dbReference>
<evidence type="ECO:0000313" key="6">
    <source>
        <dbReference type="Proteomes" id="UP000626982"/>
    </source>
</evidence>
<dbReference type="Pfam" id="PF12802">
    <property type="entry name" value="MarR_2"/>
    <property type="match status" value="1"/>
</dbReference>
<protein>
    <submittedName>
        <fullName evidence="5">MarR family transcriptional regulator</fullName>
    </submittedName>
</protein>
<keyword evidence="6" id="KW-1185">Reference proteome</keyword>
<dbReference type="Proteomes" id="UP000626982">
    <property type="component" value="Unassembled WGS sequence"/>
</dbReference>
<dbReference type="RefSeq" id="WP_188716341.1">
    <property type="nucleotide sequence ID" value="NZ_BAABBD010000001.1"/>
</dbReference>
<dbReference type="PROSITE" id="PS50995">
    <property type="entry name" value="HTH_MARR_2"/>
    <property type="match status" value="1"/>
</dbReference>
<dbReference type="PRINTS" id="PR00598">
    <property type="entry name" value="HTHMARR"/>
</dbReference>
<dbReference type="PANTHER" id="PTHR42756:SF1">
    <property type="entry name" value="TRANSCRIPTIONAL REPRESSOR OF EMRAB OPERON"/>
    <property type="match status" value="1"/>
</dbReference>
<keyword evidence="1" id="KW-0805">Transcription regulation</keyword>
<organism evidence="5 6">
    <name type="scientific">Agrococcus terreus</name>
    <dbReference type="NCBI Taxonomy" id="574649"/>
    <lineage>
        <taxon>Bacteria</taxon>
        <taxon>Bacillati</taxon>
        <taxon>Actinomycetota</taxon>
        <taxon>Actinomycetes</taxon>
        <taxon>Micrococcales</taxon>
        <taxon>Microbacteriaceae</taxon>
        <taxon>Agrococcus</taxon>
    </lineage>
</organism>
<keyword evidence="2" id="KW-0238">DNA-binding</keyword>
<dbReference type="PANTHER" id="PTHR42756">
    <property type="entry name" value="TRANSCRIPTIONAL REGULATOR, MARR"/>
    <property type="match status" value="1"/>
</dbReference>
<feature type="domain" description="HTH marR-type" evidence="4">
    <location>
        <begin position="27"/>
        <end position="160"/>
    </location>
</feature>
<reference evidence="6" key="1">
    <citation type="journal article" date="2019" name="Int. J. Syst. Evol. Microbiol.">
        <title>The Global Catalogue of Microorganisms (GCM) 10K type strain sequencing project: providing services to taxonomists for standard genome sequencing and annotation.</title>
        <authorList>
            <consortium name="The Broad Institute Genomics Platform"/>
            <consortium name="The Broad Institute Genome Sequencing Center for Infectious Disease"/>
            <person name="Wu L."/>
            <person name="Ma J."/>
        </authorList>
    </citation>
    <scope>NUCLEOTIDE SEQUENCE [LARGE SCALE GENOMIC DNA]</scope>
    <source>
        <strain evidence="6">CGMCC 1.6960</strain>
    </source>
</reference>
<evidence type="ECO:0000256" key="2">
    <source>
        <dbReference type="ARBA" id="ARBA00023125"/>
    </source>
</evidence>
<dbReference type="PROSITE" id="PS01117">
    <property type="entry name" value="HTH_MARR_1"/>
    <property type="match status" value="1"/>
</dbReference>
<evidence type="ECO:0000256" key="1">
    <source>
        <dbReference type="ARBA" id="ARBA00023015"/>
    </source>
</evidence>
<keyword evidence="3" id="KW-0804">Transcription</keyword>
<dbReference type="InterPro" id="IPR000835">
    <property type="entry name" value="HTH_MarR-typ"/>
</dbReference>
<name>A0ABQ2KGL3_9MICO</name>
<evidence type="ECO:0000259" key="4">
    <source>
        <dbReference type="PROSITE" id="PS50995"/>
    </source>
</evidence>
<dbReference type="EMBL" id="BMLM01000001">
    <property type="protein sequence ID" value="GGN80431.1"/>
    <property type="molecule type" value="Genomic_DNA"/>
</dbReference>
<dbReference type="SMART" id="SM00347">
    <property type="entry name" value="HTH_MARR"/>
    <property type="match status" value="1"/>
</dbReference>
<dbReference type="SUPFAM" id="SSF46785">
    <property type="entry name" value="Winged helix' DNA-binding domain"/>
    <property type="match status" value="1"/>
</dbReference>
<gene>
    <name evidence="5" type="ORF">GCM10010968_08260</name>
</gene>
<evidence type="ECO:0000313" key="5">
    <source>
        <dbReference type="EMBL" id="GGN80431.1"/>
    </source>
</evidence>
<evidence type="ECO:0000256" key="3">
    <source>
        <dbReference type="ARBA" id="ARBA00023163"/>
    </source>
</evidence>
<dbReference type="InterPro" id="IPR036390">
    <property type="entry name" value="WH_DNA-bd_sf"/>
</dbReference>
<comment type="caution">
    <text evidence="5">The sequence shown here is derived from an EMBL/GenBank/DDBJ whole genome shotgun (WGS) entry which is preliminary data.</text>
</comment>
<accession>A0ABQ2KGL3</accession>
<dbReference type="InterPro" id="IPR023187">
    <property type="entry name" value="Tscrpt_reg_MarR-type_CS"/>
</dbReference>
<sequence length="163" mass="17916">MSASGGDDVDRIMEQWMRVRPDADVTPLAVLSRMTRISRQLGRVRAEAFTQAGLDPWEWDVLAALRRSGGPLSPKDLIAQTMVTSGTMTNRIDNLVASGLVERVQGSTDRRVRLVQLTDEGVDRVDVALDALLEAERRLLRSIPADDQARLAGLLRVLADAIV</sequence>
<dbReference type="InterPro" id="IPR036388">
    <property type="entry name" value="WH-like_DNA-bd_sf"/>
</dbReference>